<accession>A0A8J4CB01</accession>
<feature type="non-terminal residue" evidence="2">
    <location>
        <position position="114"/>
    </location>
</feature>
<feature type="region of interest" description="Disordered" evidence="1">
    <location>
        <begin position="86"/>
        <end position="114"/>
    </location>
</feature>
<gene>
    <name evidence="2" type="ORF">Vretifemale_4927</name>
</gene>
<reference evidence="2" key="1">
    <citation type="journal article" date="2021" name="Proc. Natl. Acad. Sci. U.S.A.">
        <title>Three genomes in the algal genus Volvox reveal the fate of a haploid sex-determining region after a transition to homothallism.</title>
        <authorList>
            <person name="Yamamoto K."/>
            <person name="Hamaji T."/>
            <person name="Kawai-Toyooka H."/>
            <person name="Matsuzaki R."/>
            <person name="Takahashi F."/>
            <person name="Nishimura Y."/>
            <person name="Kawachi M."/>
            <person name="Noguchi H."/>
            <person name="Minakuchi Y."/>
            <person name="Umen J.G."/>
            <person name="Toyoda A."/>
            <person name="Nozaki H."/>
        </authorList>
    </citation>
    <scope>NUCLEOTIDE SEQUENCE</scope>
    <source>
        <strain evidence="2">NIES-3786</strain>
    </source>
</reference>
<proteinExistence type="predicted"/>
<feature type="compositionally biased region" description="Basic and acidic residues" evidence="1">
    <location>
        <begin position="91"/>
        <end position="100"/>
    </location>
</feature>
<keyword evidence="3" id="KW-1185">Reference proteome</keyword>
<name>A0A8J4CB01_9CHLO</name>
<protein>
    <submittedName>
        <fullName evidence="2">Uncharacterized protein</fullName>
    </submittedName>
</protein>
<evidence type="ECO:0000313" key="3">
    <source>
        <dbReference type="Proteomes" id="UP000747110"/>
    </source>
</evidence>
<evidence type="ECO:0000256" key="1">
    <source>
        <dbReference type="SAM" id="MobiDB-lite"/>
    </source>
</evidence>
<evidence type="ECO:0000313" key="2">
    <source>
        <dbReference type="EMBL" id="GIL75150.1"/>
    </source>
</evidence>
<comment type="caution">
    <text evidence="2">The sequence shown here is derived from an EMBL/GenBank/DDBJ whole genome shotgun (WGS) entry which is preliminary data.</text>
</comment>
<dbReference type="Proteomes" id="UP000747110">
    <property type="component" value="Unassembled WGS sequence"/>
</dbReference>
<dbReference type="AlphaFoldDB" id="A0A8J4CB01"/>
<dbReference type="EMBL" id="BNCP01000007">
    <property type="protein sequence ID" value="GIL75150.1"/>
    <property type="molecule type" value="Genomic_DNA"/>
</dbReference>
<organism evidence="2 3">
    <name type="scientific">Volvox reticuliferus</name>
    <dbReference type="NCBI Taxonomy" id="1737510"/>
    <lineage>
        <taxon>Eukaryota</taxon>
        <taxon>Viridiplantae</taxon>
        <taxon>Chlorophyta</taxon>
        <taxon>core chlorophytes</taxon>
        <taxon>Chlorophyceae</taxon>
        <taxon>CS clade</taxon>
        <taxon>Chlamydomonadales</taxon>
        <taxon>Volvocaceae</taxon>
        <taxon>Volvox</taxon>
    </lineage>
</organism>
<sequence>MCSPSLRPLSSPTCACSCARLAASSLLNAAPSCTTSTVALLCCAMYSSSSGGALAPRTTPAAPHAMIALSATSQRLEFSLNSATCQPKAGRKQEEEKETPRVCGAGRPHTTIIA</sequence>